<dbReference type="EC" id="2.4.1.227" evidence="6"/>
<keyword evidence="1 6" id="KW-0328">Glycosyltransferase</keyword>
<protein>
    <submittedName>
        <fullName evidence="6">UDP-N-acetylglucosamine--N-acetylmuramyl-(Pentapeptide) pyrophosphoryl-undecaprenol N-acetylglucosamine transferase</fullName>
        <ecNumber evidence="6">2.4.1.227</ecNumber>
    </submittedName>
</protein>
<evidence type="ECO:0000259" key="5">
    <source>
        <dbReference type="Pfam" id="PF04101"/>
    </source>
</evidence>
<feature type="domain" description="Glycosyltransferase family 28 N-terminal" evidence="4">
    <location>
        <begin position="2"/>
        <end position="111"/>
    </location>
</feature>
<dbReference type="EMBL" id="JAUSTY010000011">
    <property type="protein sequence ID" value="MDQ0166847.1"/>
    <property type="molecule type" value="Genomic_DNA"/>
</dbReference>
<dbReference type="PANTHER" id="PTHR21015">
    <property type="entry name" value="UDP-N-ACETYLGLUCOSAMINE--N-ACETYLMURAMYL-(PENTAPEPTIDE) PYROPHOSPHORYL-UNDECAPRENOL N-ACETYLGLUCOSAMINE TRANSFERASE 1"/>
    <property type="match status" value="1"/>
</dbReference>
<dbReference type="PANTHER" id="PTHR21015:SF27">
    <property type="entry name" value="UDP-N-ACETYLGLUCOSAMINE--N-ACETYLMURAMYL-(PENTAPEPTIDE) PYROPHOSPHORYL-UNDECAPRENOL N-ACETYLGLUCOSAMINE TRANSFERASE"/>
    <property type="match status" value="1"/>
</dbReference>
<proteinExistence type="predicted"/>
<dbReference type="InterPro" id="IPR007235">
    <property type="entry name" value="Glyco_trans_28_C"/>
</dbReference>
<organism evidence="6 7">
    <name type="scientific">Caldalkalibacillus horti</name>
    <dbReference type="NCBI Taxonomy" id="77523"/>
    <lineage>
        <taxon>Bacteria</taxon>
        <taxon>Bacillati</taxon>
        <taxon>Bacillota</taxon>
        <taxon>Bacilli</taxon>
        <taxon>Bacillales</taxon>
        <taxon>Bacillaceae</taxon>
        <taxon>Caldalkalibacillus</taxon>
    </lineage>
</organism>
<reference evidence="6 7" key="1">
    <citation type="submission" date="2023-07" db="EMBL/GenBank/DDBJ databases">
        <title>Genomic Encyclopedia of Type Strains, Phase IV (KMG-IV): sequencing the most valuable type-strain genomes for metagenomic binning, comparative biology and taxonomic classification.</title>
        <authorList>
            <person name="Goeker M."/>
        </authorList>
    </citation>
    <scope>NUCLEOTIDE SEQUENCE [LARGE SCALE GENOMIC DNA]</scope>
    <source>
        <strain evidence="6 7">DSM 12751</strain>
    </source>
</reference>
<dbReference type="Pfam" id="PF03033">
    <property type="entry name" value="Glyco_transf_28"/>
    <property type="match status" value="1"/>
</dbReference>
<evidence type="ECO:0000313" key="7">
    <source>
        <dbReference type="Proteomes" id="UP001235840"/>
    </source>
</evidence>
<keyword evidence="2 6" id="KW-0808">Transferase</keyword>
<dbReference type="NCBIfam" id="NF009102">
    <property type="entry name" value="PRK12446.1"/>
    <property type="match status" value="1"/>
</dbReference>
<dbReference type="GO" id="GO:0016757">
    <property type="term" value="F:glycosyltransferase activity"/>
    <property type="evidence" value="ECO:0007669"/>
    <property type="project" value="UniProtKB-KW"/>
</dbReference>
<dbReference type="SUPFAM" id="SSF53756">
    <property type="entry name" value="UDP-Glycosyltransferase/glycogen phosphorylase"/>
    <property type="match status" value="1"/>
</dbReference>
<accession>A0ABT9W1B2</accession>
<dbReference type="InterPro" id="IPR004276">
    <property type="entry name" value="GlycoTrans_28_N"/>
</dbReference>
<comment type="caution">
    <text evidence="6">The sequence shown here is derived from an EMBL/GenBank/DDBJ whole genome shotgun (WGS) entry which is preliminary data.</text>
</comment>
<name>A0ABT9W1B2_9BACI</name>
<dbReference type="CDD" id="cd03785">
    <property type="entry name" value="GT28_MurG"/>
    <property type="match status" value="1"/>
</dbReference>
<dbReference type="Gene3D" id="3.40.50.2000">
    <property type="entry name" value="Glycogen Phosphorylase B"/>
    <property type="match status" value="2"/>
</dbReference>
<feature type="domain" description="Glycosyl transferase family 28 C-terminal" evidence="5">
    <location>
        <begin position="157"/>
        <end position="316"/>
    </location>
</feature>
<evidence type="ECO:0000256" key="1">
    <source>
        <dbReference type="ARBA" id="ARBA00022676"/>
    </source>
</evidence>
<sequence length="323" mass="36110">MHYIGSEEGIEKQMISAIDGVHYYGIATGKLRRYFDLQNIKDPFKVLKGIFQASKIIRRLKPNVIFSKGGFVSVPVVLGGWMNRVPILIHESDYTPGLANKIALPFVSKVLLTFPETKQFVNEKKAQYIGSVVREELKQGNAHKAQEKLGFSPTKPVLLVMGGSLGARKINETVRSHLETLLERFQIVHLCGKGSVDPSLNMKGYAQFEFLQEELADVLALTDVVISRAGSNSIFEFLALKKPMLLIPLSRKASRGDQILNAKSFAKSGYCHMLEEEDLTDETFLKAVEAVYRDSETFIQTMKKAQVENTTAEVLDIIKQTAK</sequence>
<evidence type="ECO:0000256" key="2">
    <source>
        <dbReference type="ARBA" id="ARBA00022679"/>
    </source>
</evidence>
<gene>
    <name evidence="6" type="ORF">J2S11_002763</name>
</gene>
<evidence type="ECO:0000259" key="4">
    <source>
        <dbReference type="Pfam" id="PF03033"/>
    </source>
</evidence>
<keyword evidence="3" id="KW-0472">Membrane</keyword>
<keyword evidence="7" id="KW-1185">Reference proteome</keyword>
<evidence type="ECO:0000256" key="3">
    <source>
        <dbReference type="ARBA" id="ARBA00023136"/>
    </source>
</evidence>
<dbReference type="Pfam" id="PF04101">
    <property type="entry name" value="Glyco_tran_28_C"/>
    <property type="match status" value="1"/>
</dbReference>
<dbReference type="Proteomes" id="UP001235840">
    <property type="component" value="Unassembled WGS sequence"/>
</dbReference>
<evidence type="ECO:0000313" key="6">
    <source>
        <dbReference type="EMBL" id="MDQ0166847.1"/>
    </source>
</evidence>